<protein>
    <recommendedName>
        <fullName evidence="3">Transcriptional regulator</fullName>
    </recommendedName>
</protein>
<dbReference type="EMBL" id="QWEI01000004">
    <property type="protein sequence ID" value="RHW36744.1"/>
    <property type="molecule type" value="Genomic_DNA"/>
</dbReference>
<evidence type="ECO:0000313" key="1">
    <source>
        <dbReference type="EMBL" id="RHW36744.1"/>
    </source>
</evidence>
<dbReference type="Gene3D" id="3.30.70.270">
    <property type="match status" value="1"/>
</dbReference>
<proteinExistence type="predicted"/>
<keyword evidence="2" id="KW-1185">Reference proteome</keyword>
<reference evidence="1 2" key="1">
    <citation type="submission" date="2018-08" db="EMBL/GenBank/DDBJ databases">
        <title>Lysinibacillus sp. YLB-03 draft genome sequence.</title>
        <authorList>
            <person name="Yu L."/>
        </authorList>
    </citation>
    <scope>NUCLEOTIDE SEQUENCE [LARGE SCALE GENOMIC DNA]</scope>
    <source>
        <strain evidence="1 2">YLB-03</strain>
    </source>
</reference>
<dbReference type="RefSeq" id="WP_118876268.1">
    <property type="nucleotide sequence ID" value="NZ_QWEI01000004.1"/>
</dbReference>
<accession>A0A396SDT3</accession>
<dbReference type="Proteomes" id="UP000265692">
    <property type="component" value="Unassembled WGS sequence"/>
</dbReference>
<dbReference type="InterPro" id="IPR043128">
    <property type="entry name" value="Rev_trsase/Diguanyl_cyclase"/>
</dbReference>
<evidence type="ECO:0008006" key="3">
    <source>
        <dbReference type="Google" id="ProtNLM"/>
    </source>
</evidence>
<gene>
    <name evidence="1" type="ORF">D1B33_10150</name>
</gene>
<comment type="caution">
    <text evidence="1">The sequence shown here is derived from an EMBL/GenBank/DDBJ whole genome shotgun (WGS) entry which is preliminary data.</text>
</comment>
<dbReference type="InterPro" id="IPR036390">
    <property type="entry name" value="WH_DNA-bd_sf"/>
</dbReference>
<name>A0A396SDT3_9BACL</name>
<dbReference type="AlphaFoldDB" id="A0A396SDT3"/>
<dbReference type="SUPFAM" id="SSF46785">
    <property type="entry name" value="Winged helix' DNA-binding domain"/>
    <property type="match status" value="1"/>
</dbReference>
<sequence length="439" mass="50671">MYKVGIVGPERSVERIIYYAEKIQNDLTFIGYSYHTASETVEILDNHHNEVDFWLFSGNIPYTIAQQSKHYSKERMQFINISINSFYRGILELSHEIGRLAKNVSVDTLDILEQDYQTRIEELKGLLDHLFIKRFNSQTTIDEIAEHHLALWKNNEIDIVMTAYPAVQQKLKDKNIPVYWIGPMEQDIYYTLQLFREKIQTFYYKETQTTALIVQVKNFDKIKKEYAHGYGLHFRKLNLTKIVLQICEKIDGYFIDEGNGRFILFSSRGIVERNIDSIYEMISILEVEAGQPTLAGIGHATTVYYAESFADSALQQAVEKEIKGIVIMGEDGTITEYLQNSSKLTYASRIENMEVIEKLQDTSISPKMFSKIEAKLTELKLNSFSAKTLAKEMDMSDRNAQRILSELLSVGLVSYCGTENRSTRGRSAKLYELSKEIYD</sequence>
<dbReference type="OrthoDB" id="4986073at2"/>
<organism evidence="1 2">
    <name type="scientific">Ureibacillus yapensis</name>
    <dbReference type="NCBI Taxonomy" id="2304605"/>
    <lineage>
        <taxon>Bacteria</taxon>
        <taxon>Bacillati</taxon>
        <taxon>Bacillota</taxon>
        <taxon>Bacilli</taxon>
        <taxon>Bacillales</taxon>
        <taxon>Caryophanaceae</taxon>
        <taxon>Ureibacillus</taxon>
    </lineage>
</organism>
<evidence type="ECO:0000313" key="2">
    <source>
        <dbReference type="Proteomes" id="UP000265692"/>
    </source>
</evidence>